<dbReference type="Proteomes" id="UP000031802">
    <property type="component" value="Unassembled WGS sequence"/>
</dbReference>
<accession>A0A0B8T3S0</accession>
<dbReference type="PATRIC" id="fig|1229276.3.peg.60"/>
<gene>
    <name evidence="1" type="ORF">DI53_0055</name>
</gene>
<organism evidence="1 2">
    <name type="scientific">Sphingobacterium deserti</name>
    <dbReference type="NCBI Taxonomy" id="1229276"/>
    <lineage>
        <taxon>Bacteria</taxon>
        <taxon>Pseudomonadati</taxon>
        <taxon>Bacteroidota</taxon>
        <taxon>Sphingobacteriia</taxon>
        <taxon>Sphingobacteriales</taxon>
        <taxon>Sphingobacteriaceae</taxon>
        <taxon>Sphingobacterium</taxon>
    </lineage>
</organism>
<proteinExistence type="predicted"/>
<keyword evidence="2" id="KW-1185">Reference proteome</keyword>
<reference evidence="1 2" key="2">
    <citation type="journal article" date="2015" name="PLoS ONE">
        <title>Whole-Genome Optical Mapping and Finished Genome Sequence of Sphingobacterium deserti sp. nov., a New Species Isolated from the Western Desert of China.</title>
        <authorList>
            <person name="Teng C."/>
            <person name="Zhou Z."/>
            <person name="Molnar I."/>
            <person name="Li X."/>
            <person name="Tang R."/>
            <person name="Chen M."/>
            <person name="Wang L."/>
            <person name="Su S."/>
            <person name="Zhang W."/>
            <person name="Lin M."/>
        </authorList>
    </citation>
    <scope>NUCLEOTIDE SEQUENCE [LARGE SCALE GENOMIC DNA]</scope>
    <source>
        <strain evidence="2">ACCC05744</strain>
    </source>
</reference>
<name>A0A0B8T3S0_9SPHI</name>
<dbReference type="AlphaFoldDB" id="A0A0B8T3S0"/>
<evidence type="ECO:0000313" key="2">
    <source>
        <dbReference type="Proteomes" id="UP000031802"/>
    </source>
</evidence>
<evidence type="ECO:0000313" key="1">
    <source>
        <dbReference type="EMBL" id="KGE16222.1"/>
    </source>
</evidence>
<comment type="caution">
    <text evidence="1">The sequence shown here is derived from an EMBL/GenBank/DDBJ whole genome shotgun (WGS) entry which is preliminary data.</text>
</comment>
<dbReference type="STRING" id="1229276.DI53_0055"/>
<reference evidence="2" key="1">
    <citation type="submission" date="2014-04" db="EMBL/GenBank/DDBJ databases">
        <title>Whole-Genome optical mapping and complete genome sequence of Sphingobacterium deserti sp. nov., a new spaces isolated from desert in the west of China.</title>
        <authorList>
            <person name="Teng C."/>
            <person name="Zhou Z."/>
            <person name="Li X."/>
            <person name="Chen M."/>
            <person name="Lin M."/>
            <person name="Wang L."/>
            <person name="Su S."/>
            <person name="Zhang C."/>
            <person name="Zhang W."/>
        </authorList>
    </citation>
    <scope>NUCLEOTIDE SEQUENCE [LARGE SCALE GENOMIC DNA]</scope>
    <source>
        <strain evidence="2">ACCC05744</strain>
    </source>
</reference>
<dbReference type="EMBL" id="JJMU01000001">
    <property type="protein sequence ID" value="KGE16222.1"/>
    <property type="molecule type" value="Genomic_DNA"/>
</dbReference>
<protein>
    <submittedName>
        <fullName evidence="1">Uncharacterized protein</fullName>
    </submittedName>
</protein>
<sequence length="139" mass="16330">MKNIILLIFITVFQTSCMTRQEKNQQKHRPGWYEEKYRMDDSISEDSVRVEIVIFNADDSSPIDFQGVHFSLNEYNNKVIKTNRCVAKFAKRDLPHVIYLEAYQLNKVPVRFMTDKKKLQNKNSVYFKAFLVTSVAGNI</sequence>